<feature type="domain" description="AB hydrolase-1" evidence="5">
    <location>
        <begin position="271"/>
        <end position="375"/>
    </location>
</feature>
<feature type="compositionally biased region" description="Basic residues" evidence="4">
    <location>
        <begin position="7"/>
        <end position="30"/>
    </location>
</feature>
<dbReference type="Gene3D" id="3.40.50.1820">
    <property type="entry name" value="alpha/beta hydrolase"/>
    <property type="match status" value="2"/>
</dbReference>
<feature type="region of interest" description="Disordered" evidence="4">
    <location>
        <begin position="190"/>
        <end position="249"/>
    </location>
</feature>
<evidence type="ECO:0000259" key="5">
    <source>
        <dbReference type="Pfam" id="PF00561"/>
    </source>
</evidence>
<reference evidence="7" key="1">
    <citation type="submission" date="2023-03" db="EMBL/GenBank/DDBJ databases">
        <title>Actinoallomurus iriomotensis NBRC 103681.</title>
        <authorList>
            <person name="Ichikawa N."/>
            <person name="Sato H."/>
            <person name="Tonouchi N."/>
        </authorList>
    </citation>
    <scope>NUCLEOTIDE SEQUENCE</scope>
    <source>
        <strain evidence="7">NBRC 103681</strain>
    </source>
</reference>
<keyword evidence="3" id="KW-0378">Hydrolase</keyword>
<evidence type="ECO:0000313" key="7">
    <source>
        <dbReference type="EMBL" id="GLY81318.1"/>
    </source>
</evidence>
<comment type="similarity">
    <text evidence="1">Belongs to the peptidase S33 family.</text>
</comment>
<protein>
    <recommendedName>
        <fullName evidence="9">Alpha/beta fold hydrolase</fullName>
    </recommendedName>
</protein>
<dbReference type="EMBL" id="BSTJ01000018">
    <property type="protein sequence ID" value="GLY81318.1"/>
    <property type="molecule type" value="Genomic_DNA"/>
</dbReference>
<feature type="region of interest" description="Disordered" evidence="4">
    <location>
        <begin position="1"/>
        <end position="36"/>
    </location>
</feature>
<dbReference type="Pfam" id="PF06441">
    <property type="entry name" value="EHN"/>
    <property type="match status" value="1"/>
</dbReference>
<evidence type="ECO:0000256" key="3">
    <source>
        <dbReference type="ARBA" id="ARBA00022801"/>
    </source>
</evidence>
<sequence length="517" mass="55911">MGAAGRCHGRQGVRVHHRSRAVPGHGHHGGLQRADPAARARRHGLSFVRDLVARWLEGFGWRAREAKINSFPQFTTEIDGQTIHFVHVRSAEREATPLILTHGWPNTFVEYLDLIGPLTDPAAHGGDPADAFDVVIPSLPGFGFSGHTRTKGGNAARTTDAWAELMDRRGGHWAAHDAPTCWSTTCAASSVASAPSSPPRRSVSPARRAHPRTVDPRETAPFLDRRRLRHGSGVAVRGPARTRKSGDQAMMESVLEVPGARLRYFVRGSGPLLVLIAGGHGDAAVNDALAAHLADRYTVLTYDRRGLSGSTTDGPGPTLATHAADVSHLLSALTTEPAYVFGSSIGAMISLELTTGHPEQVGVVVAHEPPVIQLLPEPERAVAVQDLLDVEETFRTEGSLPALRRFAVFADIDPTDREPDVEMRPPGPEHLPNAEFFLTYDTPAVRTHALDLTGLKDSPARIVPGVGANSSHIWPHRCARLFAEELGLPYETFPGGHNGYRFRPRATAERLHQVLGD</sequence>
<dbReference type="InterPro" id="IPR029058">
    <property type="entry name" value="AB_hydrolase_fold"/>
</dbReference>
<feature type="domain" description="Epoxide hydrolase N-terminal" evidence="6">
    <location>
        <begin position="46"/>
        <end position="111"/>
    </location>
</feature>
<dbReference type="RefSeq" id="WP_432705675.1">
    <property type="nucleotide sequence ID" value="NZ_BSTJ01000018.1"/>
</dbReference>
<keyword evidence="2" id="KW-0058">Aromatic hydrocarbons catabolism</keyword>
<comment type="caution">
    <text evidence="7">The sequence shown here is derived from an EMBL/GenBank/DDBJ whole genome shotgun (WGS) entry which is preliminary data.</text>
</comment>
<evidence type="ECO:0008006" key="9">
    <source>
        <dbReference type="Google" id="ProtNLM"/>
    </source>
</evidence>
<evidence type="ECO:0000256" key="4">
    <source>
        <dbReference type="SAM" id="MobiDB-lite"/>
    </source>
</evidence>
<dbReference type="PANTHER" id="PTHR21661:SF35">
    <property type="entry name" value="EPOXIDE HYDROLASE"/>
    <property type="match status" value="1"/>
</dbReference>
<gene>
    <name evidence="7" type="ORF">Airi01_095850</name>
</gene>
<dbReference type="InterPro" id="IPR000073">
    <property type="entry name" value="AB_hydrolase_1"/>
</dbReference>
<organism evidence="7 8">
    <name type="scientific">Actinoallomurus iriomotensis</name>
    <dbReference type="NCBI Taxonomy" id="478107"/>
    <lineage>
        <taxon>Bacteria</taxon>
        <taxon>Bacillati</taxon>
        <taxon>Actinomycetota</taxon>
        <taxon>Actinomycetes</taxon>
        <taxon>Streptosporangiales</taxon>
        <taxon>Thermomonosporaceae</taxon>
        <taxon>Actinoallomurus</taxon>
    </lineage>
</organism>
<dbReference type="GO" id="GO:0097176">
    <property type="term" value="P:epoxide metabolic process"/>
    <property type="evidence" value="ECO:0007669"/>
    <property type="project" value="TreeGrafter"/>
</dbReference>
<evidence type="ECO:0000313" key="8">
    <source>
        <dbReference type="Proteomes" id="UP001165135"/>
    </source>
</evidence>
<dbReference type="InterPro" id="IPR010497">
    <property type="entry name" value="Epoxide_hydro_N"/>
</dbReference>
<accession>A0A9W6RT87</accession>
<proteinExistence type="inferred from homology"/>
<dbReference type="Proteomes" id="UP001165135">
    <property type="component" value="Unassembled WGS sequence"/>
</dbReference>
<feature type="compositionally biased region" description="Low complexity" evidence="4">
    <location>
        <begin position="190"/>
        <end position="206"/>
    </location>
</feature>
<dbReference type="AlphaFoldDB" id="A0A9W6RT87"/>
<dbReference type="SUPFAM" id="SSF53474">
    <property type="entry name" value="alpha/beta-Hydrolases"/>
    <property type="match status" value="2"/>
</dbReference>
<dbReference type="GO" id="GO:0004301">
    <property type="term" value="F:epoxide hydrolase activity"/>
    <property type="evidence" value="ECO:0007669"/>
    <property type="project" value="TreeGrafter"/>
</dbReference>
<name>A0A9W6RT87_9ACTN</name>
<evidence type="ECO:0000256" key="1">
    <source>
        <dbReference type="ARBA" id="ARBA00010088"/>
    </source>
</evidence>
<dbReference type="Pfam" id="PF00561">
    <property type="entry name" value="Abhydrolase_1"/>
    <property type="match status" value="1"/>
</dbReference>
<dbReference type="PANTHER" id="PTHR21661">
    <property type="entry name" value="EPOXIDE HYDROLASE 1-RELATED"/>
    <property type="match status" value="1"/>
</dbReference>
<evidence type="ECO:0000259" key="6">
    <source>
        <dbReference type="Pfam" id="PF06441"/>
    </source>
</evidence>
<evidence type="ECO:0000256" key="2">
    <source>
        <dbReference type="ARBA" id="ARBA00022797"/>
    </source>
</evidence>